<feature type="region of interest" description="Disordered" evidence="2">
    <location>
        <begin position="1"/>
        <end position="49"/>
    </location>
</feature>
<dbReference type="PROSITE" id="PS50005">
    <property type="entry name" value="TPR"/>
    <property type="match status" value="1"/>
</dbReference>
<dbReference type="Proteomes" id="UP000612746">
    <property type="component" value="Unassembled WGS sequence"/>
</dbReference>
<proteinExistence type="predicted"/>
<accession>A0A8H7PY40</accession>
<dbReference type="InterPro" id="IPR011990">
    <property type="entry name" value="TPR-like_helical_dom_sf"/>
</dbReference>
<evidence type="ECO:0000256" key="1">
    <source>
        <dbReference type="PROSITE-ProRule" id="PRU00339"/>
    </source>
</evidence>
<keyword evidence="4" id="KW-1185">Reference proteome</keyword>
<feature type="repeat" description="TPR" evidence="1">
    <location>
        <begin position="71"/>
        <end position="104"/>
    </location>
</feature>
<name>A0A8H7PY40_9FUNG</name>
<dbReference type="Gene3D" id="1.25.40.10">
    <property type="entry name" value="Tetratricopeptide repeat domain"/>
    <property type="match status" value="1"/>
</dbReference>
<evidence type="ECO:0000313" key="4">
    <source>
        <dbReference type="Proteomes" id="UP000612746"/>
    </source>
</evidence>
<dbReference type="InterPro" id="IPR052769">
    <property type="entry name" value="TPR_domain_protein"/>
</dbReference>
<evidence type="ECO:0000313" key="3">
    <source>
        <dbReference type="EMBL" id="KAG2181860.1"/>
    </source>
</evidence>
<dbReference type="PANTHER" id="PTHR46014:SF1">
    <property type="entry name" value="TETRATRICOPEPTIDE REPEAT PROTEIN 1"/>
    <property type="match status" value="1"/>
</dbReference>
<dbReference type="SUPFAM" id="SSF48452">
    <property type="entry name" value="TPR-like"/>
    <property type="match status" value="1"/>
</dbReference>
<gene>
    <name evidence="3" type="ORF">INT44_008676</name>
</gene>
<dbReference type="EMBL" id="JAEPRA010000008">
    <property type="protein sequence ID" value="KAG2181860.1"/>
    <property type="molecule type" value="Genomic_DNA"/>
</dbReference>
<evidence type="ECO:0008006" key="5">
    <source>
        <dbReference type="Google" id="ProtNLM"/>
    </source>
</evidence>
<dbReference type="SMART" id="SM00028">
    <property type="entry name" value="TPR"/>
    <property type="match status" value="2"/>
</dbReference>
<evidence type="ECO:0000256" key="2">
    <source>
        <dbReference type="SAM" id="MobiDB-lite"/>
    </source>
</evidence>
<reference evidence="3" key="1">
    <citation type="submission" date="2020-12" db="EMBL/GenBank/DDBJ databases">
        <title>Metabolic potential, ecology and presence of endohyphal bacteria is reflected in genomic diversity of Mucoromycotina.</title>
        <authorList>
            <person name="Muszewska A."/>
            <person name="Okrasinska A."/>
            <person name="Steczkiewicz K."/>
            <person name="Drgas O."/>
            <person name="Orlowska M."/>
            <person name="Perlinska-Lenart U."/>
            <person name="Aleksandrzak-Piekarczyk T."/>
            <person name="Szatraj K."/>
            <person name="Zielenkiewicz U."/>
            <person name="Pilsyk S."/>
            <person name="Malc E."/>
            <person name="Mieczkowski P."/>
            <person name="Kruszewska J.S."/>
            <person name="Biernat P."/>
            <person name="Pawlowska J."/>
        </authorList>
    </citation>
    <scope>NUCLEOTIDE SEQUENCE</scope>
    <source>
        <strain evidence="3">WA0000051536</strain>
    </source>
</reference>
<feature type="compositionally biased region" description="Polar residues" evidence="2">
    <location>
        <begin position="14"/>
        <end position="30"/>
    </location>
</feature>
<organism evidence="3 4">
    <name type="scientific">Umbelopsis vinacea</name>
    <dbReference type="NCBI Taxonomy" id="44442"/>
    <lineage>
        <taxon>Eukaryota</taxon>
        <taxon>Fungi</taxon>
        <taxon>Fungi incertae sedis</taxon>
        <taxon>Mucoromycota</taxon>
        <taxon>Mucoromycotina</taxon>
        <taxon>Umbelopsidomycetes</taxon>
        <taxon>Umbelopsidales</taxon>
        <taxon>Umbelopsidaceae</taxon>
        <taxon>Umbelopsis</taxon>
    </lineage>
</organism>
<dbReference type="OrthoDB" id="1872379at2759"/>
<dbReference type="AlphaFoldDB" id="A0A8H7PY40"/>
<sequence>MAANGAAEQMADSPISNTGITLAADSTQESNVEHPTDVSATHDNQEYATDDEFYDSHEYSTEELERMLREANEFKIAGNEHFAKGQYDEAIGKYEDALFACPERNTEERAVFFSNIAACQMKQNKYTEAKGTCSKAIELSPTYSKAIFRRAQAGEKIASYSALTEALKDYQSVRELPDITDFTRKECLKAEQRLPSMIKDQGEKEKEEMMGKLKDLGNTLLGKFGLSTNNFQMQKDPSSGNYSVNFVNKN</sequence>
<comment type="caution">
    <text evidence="3">The sequence shown here is derived from an EMBL/GenBank/DDBJ whole genome shotgun (WGS) entry which is preliminary data.</text>
</comment>
<keyword evidence="1" id="KW-0802">TPR repeat</keyword>
<protein>
    <recommendedName>
        <fullName evidence="5">Tetratricopeptide repeat protein 1</fullName>
    </recommendedName>
</protein>
<dbReference type="InterPro" id="IPR019734">
    <property type="entry name" value="TPR_rpt"/>
</dbReference>
<dbReference type="PANTHER" id="PTHR46014">
    <property type="entry name" value="TETRATRICOPEPTIDE REPEAT PROTEIN 1"/>
    <property type="match status" value="1"/>
</dbReference>